<proteinExistence type="predicted"/>
<comment type="caution">
    <text evidence="2">The sequence shown here is derived from an EMBL/GenBank/DDBJ whole genome shotgun (WGS) entry which is preliminary data.</text>
</comment>
<sequence length="700" mass="74268">MNSNQNHRGLSLASIGQAVRGLFRSASEGRIVQASVDDRAPTTTSTSPISNGQRTDDAPTTSGPADAEEPQPPSEVPSSNVAAGAAEQSHEQDTSSTAETMAEAAPVSTEDGTASSSAQPMNDAATTPAAEPAQEPAPGNEATNQAAEQEDRPPDAADLSMFAQAIQHAAAINDELNRSRGTRPTSPAFGTAQPMHSPQPPTNSANATEQRAESNGAPPTATAATSAEASAQTDGTGGEAASASAASNSNSTENIRAGPSVVIFRLPFTASDGRQALLAFHPVPLEGIPHPLPSDQPPPPNTFPHPNGFVPLNPVFVPVQVSPFPFALLYDAGRGLGWPVMPLDHGEGEGAAPQELTSLRPHLAAGLPFQIMFRFGPGPGAPVEEEQPSKEKADKYVAGLERADAELRERMARLGLGDIGDYGASDSLMDTHGTQGCGICLEPFAAEDNPEWLVGKQRAEEETVVPPALGGPASNSVEPAPTTATASQNADDAKRKAEEEQAQAQARTLREEVRFRERRMGYRCDAPACLPIYPSGSGVSSAEEDLGPDAQLIKLAPCHHEVHLGCLQTTMRVETDLLTPHPIEEEEDDMDEDEDDDEPEAAQTHDGEEDKAAEPGFFECAERKRKRETESDGSPCSMDSQRHHLDSSSADKREAPPTETVEPKRTIGKWVTCPTCRGECWAEIPVSDTHRRRSRRRQVV</sequence>
<feature type="compositionally biased region" description="Polar residues" evidence="1">
    <location>
        <begin position="41"/>
        <end position="63"/>
    </location>
</feature>
<feature type="region of interest" description="Disordered" evidence="1">
    <location>
        <begin position="466"/>
        <end position="510"/>
    </location>
</feature>
<feature type="compositionally biased region" description="Basic and acidic residues" evidence="1">
    <location>
        <begin position="640"/>
        <end position="665"/>
    </location>
</feature>
<evidence type="ECO:0000313" key="3">
    <source>
        <dbReference type="Proteomes" id="UP001176517"/>
    </source>
</evidence>
<feature type="region of interest" description="Disordered" evidence="1">
    <location>
        <begin position="585"/>
        <end position="666"/>
    </location>
</feature>
<accession>A0AAN6GQ04</accession>
<evidence type="ECO:0000313" key="2">
    <source>
        <dbReference type="EMBL" id="KAK0545299.1"/>
    </source>
</evidence>
<dbReference type="EMBL" id="JAPDMZ010000237">
    <property type="protein sequence ID" value="KAK0545299.1"/>
    <property type="molecule type" value="Genomic_DNA"/>
</dbReference>
<feature type="compositionally biased region" description="Low complexity" evidence="1">
    <location>
        <begin position="124"/>
        <end position="138"/>
    </location>
</feature>
<feature type="compositionally biased region" description="Polar residues" evidence="1">
    <location>
        <begin position="473"/>
        <end position="489"/>
    </location>
</feature>
<organism evidence="2 3">
    <name type="scientific">Tilletia horrida</name>
    <dbReference type="NCBI Taxonomy" id="155126"/>
    <lineage>
        <taxon>Eukaryota</taxon>
        <taxon>Fungi</taxon>
        <taxon>Dikarya</taxon>
        <taxon>Basidiomycota</taxon>
        <taxon>Ustilaginomycotina</taxon>
        <taxon>Exobasidiomycetes</taxon>
        <taxon>Tilletiales</taxon>
        <taxon>Tilletiaceae</taxon>
        <taxon>Tilletia</taxon>
    </lineage>
</organism>
<dbReference type="AlphaFoldDB" id="A0AAN6GQ04"/>
<reference evidence="2" key="1">
    <citation type="journal article" date="2023" name="PhytoFront">
        <title>Draft Genome Resources of Seven Strains of Tilletia horrida, Causal Agent of Kernel Smut of Rice.</title>
        <authorList>
            <person name="Khanal S."/>
            <person name="Antony Babu S."/>
            <person name="Zhou X.G."/>
        </authorList>
    </citation>
    <scope>NUCLEOTIDE SEQUENCE</scope>
    <source>
        <strain evidence="2">TX6</strain>
    </source>
</reference>
<feature type="compositionally biased region" description="Low complexity" evidence="1">
    <location>
        <begin position="217"/>
        <end position="231"/>
    </location>
</feature>
<gene>
    <name evidence="2" type="ORF">OC846_005729</name>
</gene>
<evidence type="ECO:0000256" key="1">
    <source>
        <dbReference type="SAM" id="MobiDB-lite"/>
    </source>
</evidence>
<feature type="compositionally biased region" description="Polar residues" evidence="1">
    <location>
        <begin position="110"/>
        <end position="120"/>
    </location>
</feature>
<feature type="compositionally biased region" description="Acidic residues" evidence="1">
    <location>
        <begin position="585"/>
        <end position="600"/>
    </location>
</feature>
<feature type="compositionally biased region" description="Low complexity" evidence="1">
    <location>
        <begin position="240"/>
        <end position="251"/>
    </location>
</feature>
<feature type="compositionally biased region" description="Low complexity" evidence="1">
    <location>
        <begin position="94"/>
        <end position="105"/>
    </location>
</feature>
<protein>
    <submittedName>
        <fullName evidence="2">Uncharacterized protein</fullName>
    </submittedName>
</protein>
<keyword evidence="3" id="KW-1185">Reference proteome</keyword>
<name>A0AAN6GQ04_9BASI</name>
<dbReference type="Proteomes" id="UP001176517">
    <property type="component" value="Unassembled WGS sequence"/>
</dbReference>
<feature type="compositionally biased region" description="Basic and acidic residues" evidence="1">
    <location>
        <begin position="603"/>
        <end position="613"/>
    </location>
</feature>
<feature type="region of interest" description="Disordered" evidence="1">
    <location>
        <begin position="29"/>
        <end position="254"/>
    </location>
</feature>